<comment type="caution">
    <text evidence="1">The sequence shown here is derived from an EMBL/GenBank/DDBJ whole genome shotgun (WGS) entry which is preliminary data.</text>
</comment>
<feature type="non-terminal residue" evidence="1">
    <location>
        <position position="1"/>
    </location>
</feature>
<organism evidence="1 2">
    <name type="scientific">Araneus ventricosus</name>
    <name type="common">Orbweaver spider</name>
    <name type="synonym">Epeira ventricosa</name>
    <dbReference type="NCBI Taxonomy" id="182803"/>
    <lineage>
        <taxon>Eukaryota</taxon>
        <taxon>Metazoa</taxon>
        <taxon>Ecdysozoa</taxon>
        <taxon>Arthropoda</taxon>
        <taxon>Chelicerata</taxon>
        <taxon>Arachnida</taxon>
        <taxon>Araneae</taxon>
        <taxon>Araneomorphae</taxon>
        <taxon>Entelegynae</taxon>
        <taxon>Araneoidea</taxon>
        <taxon>Araneidae</taxon>
        <taxon>Araneus</taxon>
    </lineage>
</organism>
<proteinExistence type="predicted"/>
<name>A0A4Y2S4R8_ARAVE</name>
<accession>A0A4Y2S4R8</accession>
<dbReference type="Proteomes" id="UP000499080">
    <property type="component" value="Unassembled WGS sequence"/>
</dbReference>
<evidence type="ECO:0000313" key="1">
    <source>
        <dbReference type="EMBL" id="GBN82971.1"/>
    </source>
</evidence>
<evidence type="ECO:0000313" key="2">
    <source>
        <dbReference type="Proteomes" id="UP000499080"/>
    </source>
</evidence>
<reference evidence="1 2" key="1">
    <citation type="journal article" date="2019" name="Sci. Rep.">
        <title>Orb-weaving spider Araneus ventricosus genome elucidates the spidroin gene catalogue.</title>
        <authorList>
            <person name="Kono N."/>
            <person name="Nakamura H."/>
            <person name="Ohtoshi R."/>
            <person name="Moran D.A.P."/>
            <person name="Shinohara A."/>
            <person name="Yoshida Y."/>
            <person name="Fujiwara M."/>
            <person name="Mori M."/>
            <person name="Tomita M."/>
            <person name="Arakawa K."/>
        </authorList>
    </citation>
    <scope>NUCLEOTIDE SEQUENCE [LARGE SCALE GENOMIC DNA]</scope>
</reference>
<sequence length="55" mass="6164">RRQESTTTRHEDQLVRKLFRGCAADKNMKEAATEVRTKTKTSTCVIGRQCLAAAP</sequence>
<dbReference type="AlphaFoldDB" id="A0A4Y2S4R8"/>
<protein>
    <submittedName>
        <fullName evidence="1">Uncharacterized protein</fullName>
    </submittedName>
</protein>
<gene>
    <name evidence="1" type="ORF">AVEN_81937_1</name>
</gene>
<dbReference type="EMBL" id="BGPR01019804">
    <property type="protein sequence ID" value="GBN82971.1"/>
    <property type="molecule type" value="Genomic_DNA"/>
</dbReference>
<keyword evidence="2" id="KW-1185">Reference proteome</keyword>